<evidence type="ECO:0000313" key="3">
    <source>
        <dbReference type="EMBL" id="KAI9159744.1"/>
    </source>
</evidence>
<comment type="caution">
    <text evidence="3">The sequence shown here is derived from an EMBL/GenBank/DDBJ whole genome shotgun (WGS) entry which is preliminary data.</text>
</comment>
<feature type="domain" description="Disease resistance protein At4g27190-like leucine-rich repeats" evidence="2">
    <location>
        <begin position="239"/>
        <end position="342"/>
    </location>
</feature>
<dbReference type="Gene3D" id="3.80.10.10">
    <property type="entry name" value="Ribonuclease Inhibitor"/>
    <property type="match status" value="1"/>
</dbReference>
<dbReference type="Pfam" id="PF23247">
    <property type="entry name" value="LRR_RPS2"/>
    <property type="match status" value="1"/>
</dbReference>
<dbReference type="SUPFAM" id="SSF52058">
    <property type="entry name" value="L domain-like"/>
    <property type="match status" value="1"/>
</dbReference>
<keyword evidence="1" id="KW-0611">Plant defense</keyword>
<accession>A0AAD5NHI4</accession>
<proteinExistence type="predicted"/>
<dbReference type="InterPro" id="IPR057135">
    <property type="entry name" value="At4g27190-like_LRR"/>
</dbReference>
<evidence type="ECO:0000313" key="4">
    <source>
        <dbReference type="Proteomes" id="UP001064489"/>
    </source>
</evidence>
<keyword evidence="4" id="KW-1185">Reference proteome</keyword>
<dbReference type="InterPro" id="IPR050905">
    <property type="entry name" value="Plant_NBS-LRR"/>
</dbReference>
<dbReference type="Proteomes" id="UP001064489">
    <property type="component" value="Chromosome 2"/>
</dbReference>
<reference evidence="3" key="1">
    <citation type="journal article" date="2022" name="Plant J.">
        <title>Strategies of tolerance reflected in two North American maple genomes.</title>
        <authorList>
            <person name="McEvoy S.L."/>
            <person name="Sezen U.U."/>
            <person name="Trouern-Trend A."/>
            <person name="McMahon S.M."/>
            <person name="Schaberg P.G."/>
            <person name="Yang J."/>
            <person name="Wegrzyn J.L."/>
            <person name="Swenson N.G."/>
        </authorList>
    </citation>
    <scope>NUCLEOTIDE SEQUENCE</scope>
    <source>
        <strain evidence="3">91603</strain>
    </source>
</reference>
<dbReference type="PANTHER" id="PTHR33463:SF180">
    <property type="entry name" value="DISEASE RESISTANCE PROTEIN RPS5"/>
    <property type="match status" value="1"/>
</dbReference>
<gene>
    <name evidence="3" type="ORF">LWI28_001499</name>
</gene>
<organism evidence="3 4">
    <name type="scientific">Acer negundo</name>
    <name type="common">Box elder</name>
    <dbReference type="NCBI Taxonomy" id="4023"/>
    <lineage>
        <taxon>Eukaryota</taxon>
        <taxon>Viridiplantae</taxon>
        <taxon>Streptophyta</taxon>
        <taxon>Embryophyta</taxon>
        <taxon>Tracheophyta</taxon>
        <taxon>Spermatophyta</taxon>
        <taxon>Magnoliopsida</taxon>
        <taxon>eudicotyledons</taxon>
        <taxon>Gunneridae</taxon>
        <taxon>Pentapetalae</taxon>
        <taxon>rosids</taxon>
        <taxon>malvids</taxon>
        <taxon>Sapindales</taxon>
        <taxon>Sapindaceae</taxon>
        <taxon>Hippocastanoideae</taxon>
        <taxon>Acereae</taxon>
        <taxon>Acer</taxon>
    </lineage>
</organism>
<dbReference type="InterPro" id="IPR032675">
    <property type="entry name" value="LRR_dom_sf"/>
</dbReference>
<dbReference type="AlphaFoldDB" id="A0AAD5NHI4"/>
<evidence type="ECO:0000256" key="1">
    <source>
        <dbReference type="ARBA" id="ARBA00022821"/>
    </source>
</evidence>
<dbReference type="EMBL" id="JAJSOW010000106">
    <property type="protein sequence ID" value="KAI9159744.1"/>
    <property type="molecule type" value="Genomic_DNA"/>
</dbReference>
<name>A0AAD5NHI4_ACENE</name>
<dbReference type="PANTHER" id="PTHR33463">
    <property type="entry name" value="NB-ARC DOMAIN-CONTAINING PROTEIN-RELATED"/>
    <property type="match status" value="1"/>
</dbReference>
<sequence>MHDLLRDMALKLASEKEDKILTEERDGLIKPFGFSRWKDVKRISLWGPNIEFFGETPSCPGLLTFLVKNTRLKRFPSTFFQSMNVLKVLPIEIKNLTQLRIFLLDDTKNLEANPTGLILSLSSLEVFSRLLPTTANVLHYDQSLSDIALLQKLECLVNISDISLMLSTFGSVLKFKASSKLQCCIKRLTIMCSELETLDISSSTMKSMEHLDTLSIRDCHSLTQLKISFEEQGRMQGSKSDCFHNLRYLHIENCSIKDLTWLRYTTTLRYLWVDNCPLLEQIIADDFGSSEIEENMDILSKLESINLVGLPSLKSICRRAVLFPCVQNVEIINCPSLRKLPFESGSAEKSLKAIKGSKTWWHQLEWDDAATKDAFASKFFDSDFVLFKPTVHSDYTKNLLRFKQGSRD</sequence>
<reference evidence="3" key="2">
    <citation type="submission" date="2023-02" db="EMBL/GenBank/DDBJ databases">
        <authorList>
            <person name="Swenson N.G."/>
            <person name="Wegrzyn J.L."/>
            <person name="Mcevoy S.L."/>
        </authorList>
    </citation>
    <scope>NUCLEOTIDE SEQUENCE</scope>
    <source>
        <strain evidence="3">91603</strain>
        <tissue evidence="3">Leaf</tissue>
    </source>
</reference>
<protein>
    <recommendedName>
        <fullName evidence="2">Disease resistance protein At4g27190-like leucine-rich repeats domain-containing protein</fullName>
    </recommendedName>
</protein>
<evidence type="ECO:0000259" key="2">
    <source>
        <dbReference type="Pfam" id="PF23247"/>
    </source>
</evidence>